<dbReference type="AlphaFoldDB" id="A0AAD1XIV7"/>
<keyword evidence="3" id="KW-1185">Reference proteome</keyword>
<feature type="compositionally biased region" description="Polar residues" evidence="1">
    <location>
        <begin position="53"/>
        <end position="68"/>
    </location>
</feature>
<dbReference type="Proteomes" id="UP001295684">
    <property type="component" value="Unassembled WGS sequence"/>
</dbReference>
<evidence type="ECO:0000256" key="1">
    <source>
        <dbReference type="SAM" id="MobiDB-lite"/>
    </source>
</evidence>
<proteinExistence type="predicted"/>
<gene>
    <name evidence="2" type="ORF">ECRASSUSDP1_LOCUS14719</name>
</gene>
<reference evidence="2" key="1">
    <citation type="submission" date="2023-07" db="EMBL/GenBank/DDBJ databases">
        <authorList>
            <consortium name="AG Swart"/>
            <person name="Singh M."/>
            <person name="Singh A."/>
            <person name="Seah K."/>
            <person name="Emmerich C."/>
        </authorList>
    </citation>
    <scope>NUCLEOTIDE SEQUENCE</scope>
    <source>
        <strain evidence="2">DP1</strain>
    </source>
</reference>
<comment type="caution">
    <text evidence="2">The sequence shown here is derived from an EMBL/GenBank/DDBJ whole genome shotgun (WGS) entry which is preliminary data.</text>
</comment>
<evidence type="ECO:0000313" key="3">
    <source>
        <dbReference type="Proteomes" id="UP001295684"/>
    </source>
</evidence>
<organism evidence="2 3">
    <name type="scientific">Euplotes crassus</name>
    <dbReference type="NCBI Taxonomy" id="5936"/>
    <lineage>
        <taxon>Eukaryota</taxon>
        <taxon>Sar</taxon>
        <taxon>Alveolata</taxon>
        <taxon>Ciliophora</taxon>
        <taxon>Intramacronucleata</taxon>
        <taxon>Spirotrichea</taxon>
        <taxon>Hypotrichia</taxon>
        <taxon>Euplotida</taxon>
        <taxon>Euplotidae</taxon>
        <taxon>Moneuplotes</taxon>
    </lineage>
</organism>
<sequence length="320" mass="37493">MLNKTTKNLGNSDYSDANFHTEMLNRVRFNKKGQKSELPAIQNLGSRKKPDHSNSMNDLTGLITSSQLNKKRGLHEEGYNKSASNSRLLDNRQDNSFDVNHKHAQSCVRHTNSPIRDPFSNEYTELRFVKNKRNIRMSDFLKKPAIDFMYKRKYRKNNKIRTSFSTRKVRDQDNSFGNLSIKGTDVVYSFRKDSPKKRNNREKHQSLQNEQDISDFNSSHQNRETRNISHQEFNSEAIKPVTFKIEGDNTRNLTQLKNYSKKIFITKLLNKSAYKRSRGLNKKHYYVKGTKIHSLLKNQKLCLYASKLSHYVHQKILLDS</sequence>
<feature type="region of interest" description="Disordered" evidence="1">
    <location>
        <begin position="190"/>
        <end position="226"/>
    </location>
</feature>
<feature type="compositionally biased region" description="Polar residues" evidence="1">
    <location>
        <begin position="206"/>
        <end position="220"/>
    </location>
</feature>
<accession>A0AAD1XIV7</accession>
<feature type="region of interest" description="Disordered" evidence="1">
    <location>
        <begin position="30"/>
        <end position="71"/>
    </location>
</feature>
<evidence type="ECO:0000313" key="2">
    <source>
        <dbReference type="EMBL" id="CAI2373375.1"/>
    </source>
</evidence>
<dbReference type="EMBL" id="CAMPGE010014719">
    <property type="protein sequence ID" value="CAI2373375.1"/>
    <property type="molecule type" value="Genomic_DNA"/>
</dbReference>
<protein>
    <submittedName>
        <fullName evidence="2">Uncharacterized protein</fullName>
    </submittedName>
</protein>
<name>A0AAD1XIV7_EUPCR</name>